<comment type="caution">
    <text evidence="1">The sequence shown here is derived from an EMBL/GenBank/DDBJ whole genome shotgun (WGS) entry which is preliminary data.</text>
</comment>
<proteinExistence type="predicted"/>
<sequence length="74" mass="8069">MQGEKLNASLTLGTLMVAVLAFDQLKKDAEARVVLAADSGSSAGLMRAERHRSAVQAARHEFLKEVERLIPSDY</sequence>
<dbReference type="EMBL" id="RKQL01000007">
    <property type="protein sequence ID" value="RPE63050.1"/>
    <property type="molecule type" value="Genomic_DNA"/>
</dbReference>
<name>A0A3N4UME5_9BURK</name>
<dbReference type="AlphaFoldDB" id="A0A3N4UME5"/>
<accession>A0A3N4UME5</accession>
<evidence type="ECO:0000313" key="1">
    <source>
        <dbReference type="EMBL" id="RPE63050.1"/>
    </source>
</evidence>
<keyword evidence="2" id="KW-1185">Reference proteome</keyword>
<reference evidence="1 2" key="1">
    <citation type="submission" date="2018-11" db="EMBL/GenBank/DDBJ databases">
        <title>Genomic Encyclopedia of Type Strains, Phase IV (KMG-IV): sequencing the most valuable type-strain genomes for metagenomic binning, comparative biology and taxonomic classification.</title>
        <authorList>
            <person name="Goeker M."/>
        </authorList>
    </citation>
    <scope>NUCLEOTIDE SEQUENCE [LARGE SCALE GENOMIC DNA]</scope>
    <source>
        <strain evidence="1 2">DSM 101684</strain>
    </source>
</reference>
<organism evidence="1 2">
    <name type="scientific">Tibeticola sediminis</name>
    <dbReference type="NCBI Taxonomy" id="1917811"/>
    <lineage>
        <taxon>Bacteria</taxon>
        <taxon>Pseudomonadati</taxon>
        <taxon>Pseudomonadota</taxon>
        <taxon>Betaproteobacteria</taxon>
        <taxon>Burkholderiales</taxon>
        <taxon>Comamonadaceae</taxon>
        <taxon>Tibeticola</taxon>
    </lineage>
</organism>
<evidence type="ECO:0000313" key="2">
    <source>
        <dbReference type="Proteomes" id="UP000272193"/>
    </source>
</evidence>
<gene>
    <name evidence="1" type="ORF">EDC62_2515</name>
</gene>
<protein>
    <submittedName>
        <fullName evidence="1">Uncharacterized protein</fullName>
    </submittedName>
</protein>
<dbReference type="Proteomes" id="UP000272193">
    <property type="component" value="Unassembled WGS sequence"/>
</dbReference>
<dbReference type="RefSeq" id="WP_124224148.1">
    <property type="nucleotide sequence ID" value="NZ_RKQL01000007.1"/>
</dbReference>